<reference evidence="1" key="2">
    <citation type="submission" date="2021-04" db="EMBL/GenBank/DDBJ databases">
        <authorList>
            <person name="Gilroy R."/>
        </authorList>
    </citation>
    <scope>NUCLEOTIDE SEQUENCE</scope>
    <source>
        <strain evidence="1">5032</strain>
    </source>
</reference>
<sequence>MTSDTTRPLLPALITSAPDAQARSRRTQKGMKETDFEAWRQSLKGRDVLRANVWEMLDSGARRSGREQAELLMQTLRRFSRDENA</sequence>
<accession>A0A9D2HJT0</accession>
<proteinExistence type="predicted"/>
<name>A0A9D2HJT0_9BACT</name>
<evidence type="ECO:0000313" key="2">
    <source>
        <dbReference type="Proteomes" id="UP000823821"/>
    </source>
</evidence>
<organism evidence="1 2">
    <name type="scientific">Candidatus Desulfovibrio intestinavium</name>
    <dbReference type="NCBI Taxonomy" id="2838534"/>
    <lineage>
        <taxon>Bacteria</taxon>
        <taxon>Pseudomonadati</taxon>
        <taxon>Thermodesulfobacteriota</taxon>
        <taxon>Desulfovibrionia</taxon>
        <taxon>Desulfovibrionales</taxon>
        <taxon>Desulfovibrionaceae</taxon>
        <taxon>Desulfovibrio</taxon>
    </lineage>
</organism>
<evidence type="ECO:0000313" key="1">
    <source>
        <dbReference type="EMBL" id="HJA78261.1"/>
    </source>
</evidence>
<gene>
    <name evidence="1" type="ORF">H9784_01635</name>
</gene>
<protein>
    <submittedName>
        <fullName evidence="1">Uncharacterized protein</fullName>
    </submittedName>
</protein>
<dbReference type="AlphaFoldDB" id="A0A9D2HJT0"/>
<dbReference type="Proteomes" id="UP000823821">
    <property type="component" value="Unassembled WGS sequence"/>
</dbReference>
<reference evidence="1" key="1">
    <citation type="journal article" date="2021" name="PeerJ">
        <title>Extensive microbial diversity within the chicken gut microbiome revealed by metagenomics and culture.</title>
        <authorList>
            <person name="Gilroy R."/>
            <person name="Ravi A."/>
            <person name="Getino M."/>
            <person name="Pursley I."/>
            <person name="Horton D.L."/>
            <person name="Alikhan N.F."/>
            <person name="Baker D."/>
            <person name="Gharbi K."/>
            <person name="Hall N."/>
            <person name="Watson M."/>
            <person name="Adriaenssens E.M."/>
            <person name="Foster-Nyarko E."/>
            <person name="Jarju S."/>
            <person name="Secka A."/>
            <person name="Antonio M."/>
            <person name="Oren A."/>
            <person name="Chaudhuri R.R."/>
            <person name="La Ragione R."/>
            <person name="Hildebrand F."/>
            <person name="Pallen M.J."/>
        </authorList>
    </citation>
    <scope>NUCLEOTIDE SEQUENCE</scope>
    <source>
        <strain evidence="1">5032</strain>
    </source>
</reference>
<dbReference type="EMBL" id="DWZD01000011">
    <property type="protein sequence ID" value="HJA78261.1"/>
    <property type="molecule type" value="Genomic_DNA"/>
</dbReference>
<comment type="caution">
    <text evidence="1">The sequence shown here is derived from an EMBL/GenBank/DDBJ whole genome shotgun (WGS) entry which is preliminary data.</text>
</comment>